<feature type="domain" description="HTH LytTR-type" evidence="3">
    <location>
        <begin position="201"/>
        <end position="255"/>
    </location>
</feature>
<dbReference type="GO" id="GO:0000156">
    <property type="term" value="F:phosphorelay response regulator activity"/>
    <property type="evidence" value="ECO:0007669"/>
    <property type="project" value="TreeGrafter"/>
</dbReference>
<comment type="caution">
    <text evidence="4">The sequence shown here is derived from an EMBL/GenBank/DDBJ whole genome shotgun (WGS) entry which is preliminary data.</text>
</comment>
<accession>J9BYG5</accession>
<dbReference type="PANTHER" id="PTHR48111">
    <property type="entry name" value="REGULATOR OF RPOS"/>
    <property type="match status" value="1"/>
</dbReference>
<dbReference type="InterPro" id="IPR011006">
    <property type="entry name" value="CheY-like_superfamily"/>
</dbReference>
<reference evidence="4" key="1">
    <citation type="journal article" date="2012" name="PLoS ONE">
        <title>Gene sets for utilization of primary and secondary nutrition supplies in the distal gut of endangered iberian lynx.</title>
        <authorList>
            <person name="Alcaide M."/>
            <person name="Messina E."/>
            <person name="Richter M."/>
            <person name="Bargiela R."/>
            <person name="Peplies J."/>
            <person name="Huws S.A."/>
            <person name="Newbold C.J."/>
            <person name="Golyshin P.N."/>
            <person name="Simon M.A."/>
            <person name="Lopez G."/>
            <person name="Yakimov M.M."/>
            <person name="Ferrer M."/>
        </authorList>
    </citation>
    <scope>NUCLEOTIDE SEQUENCE</scope>
</reference>
<dbReference type="GO" id="GO:0006355">
    <property type="term" value="P:regulation of DNA-templated transcription"/>
    <property type="evidence" value="ECO:0007669"/>
    <property type="project" value="TreeGrafter"/>
</dbReference>
<feature type="domain" description="Response regulatory" evidence="2">
    <location>
        <begin position="9"/>
        <end position="124"/>
    </location>
</feature>
<dbReference type="SMART" id="SM00448">
    <property type="entry name" value="REC"/>
    <property type="match status" value="1"/>
</dbReference>
<dbReference type="Gene3D" id="3.40.50.2300">
    <property type="match status" value="1"/>
</dbReference>
<dbReference type="GO" id="GO:0032993">
    <property type="term" value="C:protein-DNA complex"/>
    <property type="evidence" value="ECO:0007669"/>
    <property type="project" value="TreeGrafter"/>
</dbReference>
<dbReference type="SUPFAM" id="SSF52172">
    <property type="entry name" value="CheY-like"/>
    <property type="match status" value="1"/>
</dbReference>
<evidence type="ECO:0000259" key="3">
    <source>
        <dbReference type="PROSITE" id="PS50930"/>
    </source>
</evidence>
<evidence type="ECO:0000313" key="4">
    <source>
        <dbReference type="EMBL" id="EJW92590.1"/>
    </source>
</evidence>
<dbReference type="AlphaFoldDB" id="J9BYG5"/>
<dbReference type="InterPro" id="IPR001789">
    <property type="entry name" value="Sig_transdc_resp-reg_receiver"/>
</dbReference>
<dbReference type="PROSITE" id="PS50930">
    <property type="entry name" value="HTH_LYTTR"/>
    <property type="match status" value="1"/>
</dbReference>
<organism evidence="4">
    <name type="scientific">gut metagenome</name>
    <dbReference type="NCBI Taxonomy" id="749906"/>
    <lineage>
        <taxon>unclassified sequences</taxon>
        <taxon>metagenomes</taxon>
        <taxon>organismal metagenomes</taxon>
    </lineage>
</organism>
<dbReference type="PROSITE" id="PS50110">
    <property type="entry name" value="RESPONSE_REGULATORY"/>
    <property type="match status" value="1"/>
</dbReference>
<dbReference type="GO" id="GO:0005829">
    <property type="term" value="C:cytosol"/>
    <property type="evidence" value="ECO:0007669"/>
    <property type="project" value="TreeGrafter"/>
</dbReference>
<dbReference type="InterPro" id="IPR007492">
    <property type="entry name" value="LytTR_DNA-bd_dom"/>
</dbReference>
<dbReference type="EMBL" id="AMCI01007452">
    <property type="protein sequence ID" value="EJW92590.1"/>
    <property type="molecule type" value="Genomic_DNA"/>
</dbReference>
<dbReference type="Gene3D" id="2.40.50.1020">
    <property type="entry name" value="LytTr DNA-binding domain"/>
    <property type="match status" value="1"/>
</dbReference>
<protein>
    <submittedName>
        <fullName evidence="4">Two-component system response regulator</fullName>
    </submittedName>
</protein>
<sequence length="256" mass="29774">MEMKNQALTAIIVDDEEKAIETLAADLKDYPDVEVVATFTSLQKAKAPIIRQQPDLLFLDVEFPQGNGFELLQSLQPYLQHKTHVIFYSAFDRYMIDALRASAFDFLLKPYNVSELETILERVKCEIVAHTNHFELALEKFFQHDGKFAVQTISRLLLLRISEILCFKYLEDQRSWSIVLTNNEQHRLRSSAKAEDILGMGKNLIRIHSNCILNIDYLASVENKTLRCQLYPPFDEMELYASRRYYSKIKEAIQML</sequence>
<dbReference type="InterPro" id="IPR039420">
    <property type="entry name" value="WalR-like"/>
</dbReference>
<dbReference type="Pfam" id="PF00072">
    <property type="entry name" value="Response_reg"/>
    <property type="match status" value="1"/>
</dbReference>
<dbReference type="PANTHER" id="PTHR48111:SF69">
    <property type="entry name" value="RESPONSE REGULATOR RECEIVER"/>
    <property type="match status" value="1"/>
</dbReference>
<evidence type="ECO:0000259" key="2">
    <source>
        <dbReference type="PROSITE" id="PS50110"/>
    </source>
</evidence>
<dbReference type="SMART" id="SM00850">
    <property type="entry name" value="LytTR"/>
    <property type="match status" value="1"/>
</dbReference>
<keyword evidence="1" id="KW-0238">DNA-binding</keyword>
<gene>
    <name evidence="4" type="ORF">EVA_19300</name>
</gene>
<proteinExistence type="predicted"/>
<name>J9BYG5_9ZZZZ</name>
<dbReference type="GO" id="GO:0000976">
    <property type="term" value="F:transcription cis-regulatory region binding"/>
    <property type="evidence" value="ECO:0007669"/>
    <property type="project" value="TreeGrafter"/>
</dbReference>
<evidence type="ECO:0000256" key="1">
    <source>
        <dbReference type="ARBA" id="ARBA00023125"/>
    </source>
</evidence>
<dbReference type="Pfam" id="PF04397">
    <property type="entry name" value="LytTR"/>
    <property type="match status" value="1"/>
</dbReference>